<comment type="caution">
    <text evidence="3">The sequence shown here is derived from an EMBL/GenBank/DDBJ whole genome shotgun (WGS) entry which is preliminary data.</text>
</comment>
<evidence type="ECO:0000313" key="4">
    <source>
        <dbReference type="Proteomes" id="UP001566132"/>
    </source>
</evidence>
<dbReference type="AlphaFoldDB" id="A0ABD1E0Y1"/>
<proteinExistence type="predicted"/>
<protein>
    <recommendedName>
        <fullName evidence="2">PiggyBac transposable element-derived protein domain-containing protein</fullName>
    </recommendedName>
</protein>
<dbReference type="EMBL" id="JBDJPC010000014">
    <property type="protein sequence ID" value="KAL1488317.1"/>
    <property type="molecule type" value="Genomic_DNA"/>
</dbReference>
<reference evidence="3 4" key="1">
    <citation type="submission" date="2024-05" db="EMBL/GenBank/DDBJ databases">
        <title>Genetic variation in Jamaican populations of the coffee berry borer (Hypothenemus hampei).</title>
        <authorList>
            <person name="Errbii M."/>
            <person name="Myrie A."/>
        </authorList>
    </citation>
    <scope>NUCLEOTIDE SEQUENCE [LARGE SCALE GENOMIC DNA]</scope>
    <source>
        <strain evidence="3">JA-Hopewell-2020-01-JO</strain>
        <tissue evidence="3">Whole body</tissue>
    </source>
</reference>
<evidence type="ECO:0000313" key="3">
    <source>
        <dbReference type="EMBL" id="KAL1488317.1"/>
    </source>
</evidence>
<accession>A0ABD1E0Y1</accession>
<dbReference type="Proteomes" id="UP001566132">
    <property type="component" value="Unassembled WGS sequence"/>
</dbReference>
<feature type="domain" description="PiggyBac transposable element-derived protein" evidence="2">
    <location>
        <begin position="113"/>
        <end position="174"/>
    </location>
</feature>
<dbReference type="Pfam" id="PF13843">
    <property type="entry name" value="DDE_Tnp_1_7"/>
    <property type="match status" value="1"/>
</dbReference>
<evidence type="ECO:0000256" key="1">
    <source>
        <dbReference type="SAM" id="MobiDB-lite"/>
    </source>
</evidence>
<organism evidence="3 4">
    <name type="scientific">Hypothenemus hampei</name>
    <name type="common">Coffee berry borer</name>
    <dbReference type="NCBI Taxonomy" id="57062"/>
    <lineage>
        <taxon>Eukaryota</taxon>
        <taxon>Metazoa</taxon>
        <taxon>Ecdysozoa</taxon>
        <taxon>Arthropoda</taxon>
        <taxon>Hexapoda</taxon>
        <taxon>Insecta</taxon>
        <taxon>Pterygota</taxon>
        <taxon>Neoptera</taxon>
        <taxon>Endopterygota</taxon>
        <taxon>Coleoptera</taxon>
        <taxon>Polyphaga</taxon>
        <taxon>Cucujiformia</taxon>
        <taxon>Curculionidae</taxon>
        <taxon>Scolytinae</taxon>
        <taxon>Hypothenemus</taxon>
    </lineage>
</organism>
<sequence>MESYEREIKYLTDLYDSIPSDEEIDFPEEPKSDLEDLFSNHSADTEQENASDLDDVHGLEEQTEDEPDRRLYYFGKDGKKWRKFVSPRNIRTRQENIISHLPGAISEGKKAITPVDSWNLLFDNIVNLVVSYTNLYIQKVSENYKDQYDVRLTSKEEMKAFLGLLYLSGIEKGSKKDF</sequence>
<name>A0ABD1E0Y1_HYPHA</name>
<dbReference type="InterPro" id="IPR029526">
    <property type="entry name" value="PGBD"/>
</dbReference>
<evidence type="ECO:0000259" key="2">
    <source>
        <dbReference type="Pfam" id="PF13843"/>
    </source>
</evidence>
<keyword evidence="4" id="KW-1185">Reference proteome</keyword>
<feature type="region of interest" description="Disordered" evidence="1">
    <location>
        <begin position="19"/>
        <end position="64"/>
    </location>
</feature>
<gene>
    <name evidence="3" type="ORF">ABEB36_014795</name>
</gene>